<name>A0A0S3RNC9_PHAAN</name>
<accession>A0A0S3RNC9</accession>
<dbReference type="EMBL" id="AP015036">
    <property type="protein sequence ID" value="BAT82119.1"/>
    <property type="molecule type" value="Genomic_DNA"/>
</dbReference>
<evidence type="ECO:0000259" key="2">
    <source>
        <dbReference type="Pfam" id="PF06547"/>
    </source>
</evidence>
<reference evidence="3 4" key="1">
    <citation type="journal article" date="2015" name="Sci. Rep.">
        <title>The power of single molecule real-time sequencing technology in the de novo assembly of a eukaryotic genome.</title>
        <authorList>
            <person name="Sakai H."/>
            <person name="Naito K."/>
            <person name="Ogiso-Tanaka E."/>
            <person name="Takahashi Y."/>
            <person name="Iseki K."/>
            <person name="Muto C."/>
            <person name="Satou K."/>
            <person name="Teruya K."/>
            <person name="Shiroma A."/>
            <person name="Shimoji M."/>
            <person name="Hirano T."/>
            <person name="Itoh T."/>
            <person name="Kaga A."/>
            <person name="Tomooka N."/>
        </authorList>
    </citation>
    <scope>NUCLEOTIDE SEQUENCE [LARGE SCALE GENOMIC DNA]</scope>
    <source>
        <strain evidence="4">cv. Shumari</strain>
    </source>
</reference>
<feature type="region of interest" description="Disordered" evidence="1">
    <location>
        <begin position="96"/>
        <end position="118"/>
    </location>
</feature>
<proteinExistence type="predicted"/>
<sequence length="118" mass="12725">MRCRASTSTTSIAFSRGSRCETRARCAATRIAGEIEEEEVGLTIWRLPGDGSAVGRFAGKSHLLVVYTEMENGGNSSEVKVWWSIDLVGGHSGWWSTTQSSGRPGDRSATRFGGRSVV</sequence>
<evidence type="ECO:0000256" key="1">
    <source>
        <dbReference type="SAM" id="MobiDB-lite"/>
    </source>
</evidence>
<feature type="domain" description="DUF1117" evidence="2">
    <location>
        <begin position="40"/>
        <end position="78"/>
    </location>
</feature>
<dbReference type="Proteomes" id="UP000291084">
    <property type="component" value="Chromosome 3"/>
</dbReference>
<dbReference type="InterPro" id="IPR010543">
    <property type="entry name" value="DUF1117"/>
</dbReference>
<organism evidence="3 4">
    <name type="scientific">Vigna angularis var. angularis</name>
    <dbReference type="NCBI Taxonomy" id="157739"/>
    <lineage>
        <taxon>Eukaryota</taxon>
        <taxon>Viridiplantae</taxon>
        <taxon>Streptophyta</taxon>
        <taxon>Embryophyta</taxon>
        <taxon>Tracheophyta</taxon>
        <taxon>Spermatophyta</taxon>
        <taxon>Magnoliopsida</taxon>
        <taxon>eudicotyledons</taxon>
        <taxon>Gunneridae</taxon>
        <taxon>Pentapetalae</taxon>
        <taxon>rosids</taxon>
        <taxon>fabids</taxon>
        <taxon>Fabales</taxon>
        <taxon>Fabaceae</taxon>
        <taxon>Papilionoideae</taxon>
        <taxon>50 kb inversion clade</taxon>
        <taxon>NPAAA clade</taxon>
        <taxon>indigoferoid/millettioid clade</taxon>
        <taxon>Phaseoleae</taxon>
        <taxon>Vigna</taxon>
    </lineage>
</organism>
<keyword evidence="4" id="KW-1185">Reference proteome</keyword>
<gene>
    <name evidence="3" type="primary">Vigan.03G207800</name>
    <name evidence="3" type="ORF">VIGAN_03207800</name>
</gene>
<evidence type="ECO:0000313" key="4">
    <source>
        <dbReference type="Proteomes" id="UP000291084"/>
    </source>
</evidence>
<protein>
    <recommendedName>
        <fullName evidence="2">DUF1117 domain-containing protein</fullName>
    </recommendedName>
</protein>
<dbReference type="AlphaFoldDB" id="A0A0S3RNC9"/>
<evidence type="ECO:0000313" key="3">
    <source>
        <dbReference type="EMBL" id="BAT82119.1"/>
    </source>
</evidence>
<dbReference type="Pfam" id="PF06547">
    <property type="entry name" value="DUF1117"/>
    <property type="match status" value="1"/>
</dbReference>